<sequence length="142" mass="16403">MDAEISMIEKNKTWELVDQPEDKPVIGLKWIYKVKFNENGSIQKYKAQLVAEGYSQQPGASNKSLETIRTVPALAAQLELPVYQLDVKSTFLNGELEEEVYVEQPRGYEKKGEEDKVYRLRKALYGLKQAPKAWISIIDRYF</sequence>
<dbReference type="Pfam" id="PF07727">
    <property type="entry name" value="RVT_2"/>
    <property type="match status" value="1"/>
</dbReference>
<dbReference type="InterPro" id="IPR043502">
    <property type="entry name" value="DNA/RNA_pol_sf"/>
</dbReference>
<feature type="domain" description="Reverse transcriptase Ty1/copia-type" evidence="1">
    <location>
        <begin position="11"/>
        <end position="140"/>
    </location>
</feature>
<dbReference type="InterPro" id="IPR013103">
    <property type="entry name" value="RVT_2"/>
</dbReference>
<dbReference type="EMBL" id="OZ034821">
    <property type="protein sequence ID" value="CAL1406644.1"/>
    <property type="molecule type" value="Genomic_DNA"/>
</dbReference>
<dbReference type="Proteomes" id="UP001497516">
    <property type="component" value="Chromosome 8"/>
</dbReference>
<gene>
    <name evidence="2" type="ORF">LTRI10_LOCUS46356</name>
</gene>
<organism evidence="2 3">
    <name type="scientific">Linum trigynum</name>
    <dbReference type="NCBI Taxonomy" id="586398"/>
    <lineage>
        <taxon>Eukaryota</taxon>
        <taxon>Viridiplantae</taxon>
        <taxon>Streptophyta</taxon>
        <taxon>Embryophyta</taxon>
        <taxon>Tracheophyta</taxon>
        <taxon>Spermatophyta</taxon>
        <taxon>Magnoliopsida</taxon>
        <taxon>eudicotyledons</taxon>
        <taxon>Gunneridae</taxon>
        <taxon>Pentapetalae</taxon>
        <taxon>rosids</taxon>
        <taxon>fabids</taxon>
        <taxon>Malpighiales</taxon>
        <taxon>Linaceae</taxon>
        <taxon>Linum</taxon>
    </lineage>
</organism>
<evidence type="ECO:0000313" key="3">
    <source>
        <dbReference type="Proteomes" id="UP001497516"/>
    </source>
</evidence>
<reference evidence="2 3" key="1">
    <citation type="submission" date="2024-04" db="EMBL/GenBank/DDBJ databases">
        <authorList>
            <person name="Fracassetti M."/>
        </authorList>
    </citation>
    <scope>NUCLEOTIDE SEQUENCE [LARGE SCALE GENOMIC DNA]</scope>
</reference>
<dbReference type="AlphaFoldDB" id="A0AAV2G8R4"/>
<evidence type="ECO:0000259" key="1">
    <source>
        <dbReference type="Pfam" id="PF07727"/>
    </source>
</evidence>
<evidence type="ECO:0000313" key="2">
    <source>
        <dbReference type="EMBL" id="CAL1406644.1"/>
    </source>
</evidence>
<protein>
    <recommendedName>
        <fullName evidence="1">Reverse transcriptase Ty1/copia-type domain-containing protein</fullName>
    </recommendedName>
</protein>
<proteinExistence type="predicted"/>
<accession>A0AAV2G8R4</accession>
<keyword evidence="3" id="KW-1185">Reference proteome</keyword>
<name>A0AAV2G8R4_9ROSI</name>
<dbReference type="SUPFAM" id="SSF56672">
    <property type="entry name" value="DNA/RNA polymerases"/>
    <property type="match status" value="1"/>
</dbReference>